<dbReference type="PANTHER" id="PTHR38789:SF1">
    <property type="entry name" value="GLUCOSE-REPRESSIBLE GENE PROTEIN-RELATED"/>
    <property type="match status" value="1"/>
</dbReference>
<dbReference type="VEuPathDB" id="FungiDB:PV10_05709"/>
<dbReference type="Proteomes" id="UP000288859">
    <property type="component" value="Unassembled WGS sequence"/>
</dbReference>
<proteinExistence type="predicted"/>
<protein>
    <submittedName>
        <fullName evidence="2">Glucose-repressible protein</fullName>
    </submittedName>
</protein>
<evidence type="ECO:0000313" key="2">
    <source>
        <dbReference type="EMBL" id="RVX68128.1"/>
    </source>
</evidence>
<reference evidence="2 3" key="1">
    <citation type="submission" date="2017-03" db="EMBL/GenBank/DDBJ databases">
        <title>Genomes of endolithic fungi from Antarctica.</title>
        <authorList>
            <person name="Coleine C."/>
            <person name="Masonjones S."/>
            <person name="Stajich J.E."/>
        </authorList>
    </citation>
    <scope>NUCLEOTIDE SEQUENCE [LARGE SCALE GENOMIC DNA]</scope>
    <source>
        <strain evidence="2 3">CCFEE 6314</strain>
    </source>
</reference>
<feature type="compositionally biased region" description="Basic and acidic residues" evidence="1">
    <location>
        <begin position="44"/>
        <end position="58"/>
    </location>
</feature>
<feature type="region of interest" description="Disordered" evidence="1">
    <location>
        <begin position="1"/>
        <end position="72"/>
    </location>
</feature>
<dbReference type="InterPro" id="IPR020100">
    <property type="entry name" value="Glc-repressible_Grg1"/>
</dbReference>
<organism evidence="2 3">
    <name type="scientific">Exophiala mesophila</name>
    <name type="common">Black yeast-like fungus</name>
    <dbReference type="NCBI Taxonomy" id="212818"/>
    <lineage>
        <taxon>Eukaryota</taxon>
        <taxon>Fungi</taxon>
        <taxon>Dikarya</taxon>
        <taxon>Ascomycota</taxon>
        <taxon>Pezizomycotina</taxon>
        <taxon>Eurotiomycetes</taxon>
        <taxon>Chaetothyriomycetidae</taxon>
        <taxon>Chaetothyriales</taxon>
        <taxon>Herpotrichiellaceae</taxon>
        <taxon>Exophiala</taxon>
    </lineage>
</organism>
<evidence type="ECO:0000313" key="3">
    <source>
        <dbReference type="Proteomes" id="UP000288859"/>
    </source>
</evidence>
<dbReference type="AlphaFoldDB" id="A0A438MWJ0"/>
<name>A0A438MWJ0_EXOME</name>
<feature type="compositionally biased region" description="Polar residues" evidence="1">
    <location>
        <begin position="59"/>
        <end position="72"/>
    </location>
</feature>
<comment type="caution">
    <text evidence="2">The sequence shown here is derived from an EMBL/GenBank/DDBJ whole genome shotgun (WGS) entry which is preliminary data.</text>
</comment>
<gene>
    <name evidence="2" type="ORF">B0A52_08269</name>
</gene>
<dbReference type="OrthoDB" id="10039103at2759"/>
<accession>A0A438MWJ0</accession>
<dbReference type="PANTHER" id="PTHR38789">
    <property type="entry name" value="REPRESSIBLE PROTEIN GRG1, PUTATIVE (AFU_ORTHOLOGUE AFUA_5G14210)-RELATED"/>
    <property type="match status" value="1"/>
</dbReference>
<dbReference type="EMBL" id="NAJM01000041">
    <property type="protein sequence ID" value="RVX68128.1"/>
    <property type="molecule type" value="Genomic_DNA"/>
</dbReference>
<evidence type="ECO:0000256" key="1">
    <source>
        <dbReference type="SAM" id="MobiDB-lite"/>
    </source>
</evidence>
<dbReference type="Pfam" id="PF11034">
    <property type="entry name" value="Grg1"/>
    <property type="match status" value="1"/>
</dbReference>
<sequence>MADSLKNAANFVGDKFNEATSGASKEANKNVAKDSNASLGTRAEAAKDAAGDKLDESKSSASAEGNKQAATH</sequence>